<sequence length="119" mass="13331">MYKSPSTNFDIYKSQTNTNAASLTSMAWLQLPPQIPYIHLVQPSQNFATDTSRHYQTPRTCYPQDLLNLKCKHAGQQFVLTRLFTCTFGDLDNREMAGERSLPSEIGECPAMAVGLGLT</sequence>
<comment type="caution">
    <text evidence="1">The sequence shown here is derived from an EMBL/GenBank/DDBJ whole genome shotgun (WGS) entry which is preliminary data.</text>
</comment>
<dbReference type="Proteomes" id="UP001283361">
    <property type="component" value="Unassembled WGS sequence"/>
</dbReference>
<dbReference type="EMBL" id="JAWDGP010000699">
    <property type="protein sequence ID" value="KAK3798284.1"/>
    <property type="molecule type" value="Genomic_DNA"/>
</dbReference>
<proteinExistence type="predicted"/>
<dbReference type="AlphaFoldDB" id="A0AAE1E8I9"/>
<organism evidence="1 2">
    <name type="scientific">Elysia crispata</name>
    <name type="common">lettuce slug</name>
    <dbReference type="NCBI Taxonomy" id="231223"/>
    <lineage>
        <taxon>Eukaryota</taxon>
        <taxon>Metazoa</taxon>
        <taxon>Spiralia</taxon>
        <taxon>Lophotrochozoa</taxon>
        <taxon>Mollusca</taxon>
        <taxon>Gastropoda</taxon>
        <taxon>Heterobranchia</taxon>
        <taxon>Euthyneura</taxon>
        <taxon>Panpulmonata</taxon>
        <taxon>Sacoglossa</taxon>
        <taxon>Placobranchoidea</taxon>
        <taxon>Plakobranchidae</taxon>
        <taxon>Elysia</taxon>
    </lineage>
</organism>
<protein>
    <submittedName>
        <fullName evidence="1">Uncharacterized protein</fullName>
    </submittedName>
</protein>
<accession>A0AAE1E8I9</accession>
<gene>
    <name evidence="1" type="ORF">RRG08_007765</name>
</gene>
<name>A0AAE1E8I9_9GAST</name>
<reference evidence="1" key="1">
    <citation type="journal article" date="2023" name="G3 (Bethesda)">
        <title>A reference genome for the long-term kleptoplast-retaining sea slug Elysia crispata morphotype clarki.</title>
        <authorList>
            <person name="Eastman K.E."/>
            <person name="Pendleton A.L."/>
            <person name="Shaikh M.A."/>
            <person name="Suttiyut T."/>
            <person name="Ogas R."/>
            <person name="Tomko P."/>
            <person name="Gavelis G."/>
            <person name="Widhalm J.R."/>
            <person name="Wisecaver J.H."/>
        </authorList>
    </citation>
    <scope>NUCLEOTIDE SEQUENCE</scope>
    <source>
        <strain evidence="1">ECLA1</strain>
    </source>
</reference>
<keyword evidence="2" id="KW-1185">Reference proteome</keyword>
<evidence type="ECO:0000313" key="1">
    <source>
        <dbReference type="EMBL" id="KAK3798284.1"/>
    </source>
</evidence>
<evidence type="ECO:0000313" key="2">
    <source>
        <dbReference type="Proteomes" id="UP001283361"/>
    </source>
</evidence>